<evidence type="ECO:0000259" key="7">
    <source>
        <dbReference type="Pfam" id="PF01397"/>
    </source>
</evidence>
<dbReference type="EMBL" id="KJ126717">
    <property type="protein sequence ID" value="AIO10970.1"/>
    <property type="molecule type" value="mRNA"/>
</dbReference>
<accession>A0A0D3ML99</accession>
<dbReference type="SFLD" id="SFLDS00005">
    <property type="entry name" value="Isoprenoid_Synthase_Type_I"/>
    <property type="match status" value="1"/>
</dbReference>
<dbReference type="SUPFAM" id="SSF48576">
    <property type="entry name" value="Terpenoid synthases"/>
    <property type="match status" value="1"/>
</dbReference>
<dbReference type="GO" id="GO:0050552">
    <property type="term" value="F:(4S)-limonene synthase activity"/>
    <property type="evidence" value="ECO:0007669"/>
    <property type="project" value="UniProtKB-EC"/>
</dbReference>
<dbReference type="InterPro" id="IPR034741">
    <property type="entry name" value="Terpene_cyclase-like_1_C"/>
</dbReference>
<dbReference type="FunFam" id="1.50.10.130:FF:000001">
    <property type="entry name" value="Isoprene synthase, chloroplastic"/>
    <property type="match status" value="1"/>
</dbReference>
<dbReference type="InterPro" id="IPR044814">
    <property type="entry name" value="Terpene_cyclase_plant_C1"/>
</dbReference>
<keyword evidence="5" id="KW-0464">Manganese</keyword>
<dbReference type="GO" id="GO:0000287">
    <property type="term" value="F:magnesium ion binding"/>
    <property type="evidence" value="ECO:0007669"/>
    <property type="project" value="InterPro"/>
</dbReference>
<dbReference type="SFLD" id="SFLDG01014">
    <property type="entry name" value="Terpene_Cyclase_Like_1_N-term"/>
    <property type="match status" value="1"/>
</dbReference>
<dbReference type="CDD" id="cd00684">
    <property type="entry name" value="Terpene_cyclase_plant_C1"/>
    <property type="match status" value="1"/>
</dbReference>
<dbReference type="Gene3D" id="1.50.10.130">
    <property type="entry name" value="Terpene synthase, N-terminal domain"/>
    <property type="match status" value="1"/>
</dbReference>
<evidence type="ECO:0000313" key="9">
    <source>
        <dbReference type="EMBL" id="AIO10970.1"/>
    </source>
</evidence>
<dbReference type="PANTHER" id="PTHR31225">
    <property type="entry name" value="OS04G0344100 PROTEIN-RELATED"/>
    <property type="match status" value="1"/>
</dbReference>
<dbReference type="GO" id="GO:0016102">
    <property type="term" value="P:diterpenoid biosynthetic process"/>
    <property type="evidence" value="ECO:0007669"/>
    <property type="project" value="InterPro"/>
</dbReference>
<dbReference type="SFLD" id="SFLDG01019">
    <property type="entry name" value="Terpene_Cyclase_Like_1_C_Termi"/>
    <property type="match status" value="1"/>
</dbReference>
<sequence length="583" mass="67267">MFFSPLTVSPARCVSLLSPKNHPRIRNSKSIQCNATATTIDHDQELNRRSANYPPSFWDYNFVKSLTSDYTEEKYVSQVEKLKDEVQHLINGDMDVPLLMLELIDSVQRLGLKYKFEKDIKKALDVIYNDKNDAWLSSDLYSTALQFRLLRQHGYDVPQDVFERFKNENGSFKASICEDVKGLLSLYEASFFGFKGEDIIDEAKAFATKHLKKIKGNLSPSMVRKVNHALDMPLHWKLPRMEARWFIDTYEQEPNKNPNLLQLAKLDYNIVQSIHQKEVGELARWWVDLGLDKVTFSRDRLMEHYFWCNGMVSDPQYGAFRDMTTKVTCFITLIDDVYDVYGSIEELELFTDFVDRWDITEIDKLPNNIKAVLLAMFNGTNDIGYWTLKERGFNIIPYLSKQWAKLCKAYFTEAKWFHQGYKPTLDEYLDNAVVSIAAPIMLFCSYFLTTDKITVDALNYIDKLPSIMWCPSMLLRLTNDLGTSSGELARGDSLKAVQCYMNDTGATEEVAREHIKSLVHETWKTLNKDMLGSYPFSEACLTANPNLGRTTQCMYQHGDGHGIPDRWTKDNVISLLVEPFTLD</sequence>
<keyword evidence="4" id="KW-0460">Magnesium</keyword>
<gene>
    <name evidence="9" type="primary">TPS</name>
</gene>
<protein>
    <submittedName>
        <fullName evidence="9">Limonene synthase</fullName>
        <ecNumber evidence="9">4.2.3.16</ecNumber>
    </submittedName>
</protein>
<proteinExistence type="evidence at transcript level"/>
<dbReference type="FunFam" id="1.10.600.10:FF:000007">
    <property type="entry name" value="Isoprene synthase, chloroplastic"/>
    <property type="match status" value="1"/>
</dbReference>
<evidence type="ECO:0000256" key="5">
    <source>
        <dbReference type="ARBA" id="ARBA00023211"/>
    </source>
</evidence>
<keyword evidence="3" id="KW-0479">Metal-binding</keyword>
<dbReference type="InterPro" id="IPR008930">
    <property type="entry name" value="Terpenoid_cyclase/PrenylTrfase"/>
</dbReference>
<dbReference type="Gene3D" id="1.10.600.10">
    <property type="entry name" value="Farnesyl Diphosphate Synthase"/>
    <property type="match status" value="1"/>
</dbReference>
<feature type="domain" description="Terpene synthase metal-binding" evidence="8">
    <location>
        <begin position="288"/>
        <end position="525"/>
    </location>
</feature>
<dbReference type="InterPro" id="IPR005630">
    <property type="entry name" value="Terpene_synthase_metal-bd"/>
</dbReference>
<dbReference type="SMR" id="A0A0D3ML99"/>
<comment type="cofactor">
    <cofactor evidence="2">
        <name>Mg(2+)</name>
        <dbReference type="ChEBI" id="CHEBI:18420"/>
    </cofactor>
</comment>
<evidence type="ECO:0000256" key="2">
    <source>
        <dbReference type="ARBA" id="ARBA00001946"/>
    </source>
</evidence>
<evidence type="ECO:0000256" key="3">
    <source>
        <dbReference type="ARBA" id="ARBA00022723"/>
    </source>
</evidence>
<dbReference type="EC" id="4.2.3.16" evidence="9"/>
<evidence type="ECO:0000256" key="1">
    <source>
        <dbReference type="ARBA" id="ARBA00001936"/>
    </source>
</evidence>
<dbReference type="InterPro" id="IPR036965">
    <property type="entry name" value="Terpene_synth_N_sf"/>
</dbReference>
<dbReference type="InterPro" id="IPR050148">
    <property type="entry name" value="Terpene_synthase-like"/>
</dbReference>
<dbReference type="InterPro" id="IPR008949">
    <property type="entry name" value="Isoprenoid_synthase_dom_sf"/>
</dbReference>
<dbReference type="PANTHER" id="PTHR31225:SF245">
    <property type="entry name" value="(-)-ALPHA-TERPINEOL SYNTHASE-LIKE"/>
    <property type="match status" value="1"/>
</dbReference>
<comment type="cofactor">
    <cofactor evidence="1">
        <name>Mn(2+)</name>
        <dbReference type="ChEBI" id="CHEBI:29035"/>
    </cofactor>
</comment>
<evidence type="ECO:0000256" key="6">
    <source>
        <dbReference type="ARBA" id="ARBA00023239"/>
    </source>
</evidence>
<reference evidence="9" key="1">
    <citation type="journal article" date="2015" name="Holzforschung">
        <title>Cloning and functional characterization of a monoterpene synthase gene from Eleutherococcus trifoliatus.</title>
        <authorList>
            <person name="Huang K.-F."/>
            <person name="Lee Y.-R."/>
            <person name="Tseng Y.-H."/>
            <person name="Wang S.-Y."/>
            <person name="Chu F.-H."/>
        </authorList>
    </citation>
    <scope>NUCLEOTIDE SEQUENCE</scope>
</reference>
<evidence type="ECO:0000256" key="4">
    <source>
        <dbReference type="ARBA" id="ARBA00022842"/>
    </source>
</evidence>
<dbReference type="SUPFAM" id="SSF48239">
    <property type="entry name" value="Terpenoid cyclases/Protein prenyltransferases"/>
    <property type="match status" value="1"/>
</dbReference>
<dbReference type="InterPro" id="IPR001906">
    <property type="entry name" value="Terpene_synth_N"/>
</dbReference>
<keyword evidence="6 9" id="KW-0456">Lyase</keyword>
<feature type="domain" description="Terpene synthase N-terminal" evidence="7">
    <location>
        <begin position="58"/>
        <end position="230"/>
    </location>
</feature>
<name>A0A0D3ML99_ELETR</name>
<dbReference type="Pfam" id="PF03936">
    <property type="entry name" value="Terpene_synth_C"/>
    <property type="match status" value="1"/>
</dbReference>
<organism evidence="9">
    <name type="scientific">Eleutherococcus trifoliatus</name>
    <name type="common">Climbing ginseng</name>
    <name type="synonym">Zanthoxylum trifoliatum</name>
    <dbReference type="NCBI Taxonomy" id="46385"/>
    <lineage>
        <taxon>Eukaryota</taxon>
        <taxon>Viridiplantae</taxon>
        <taxon>Streptophyta</taxon>
        <taxon>Embryophyta</taxon>
        <taxon>Tracheophyta</taxon>
        <taxon>Spermatophyta</taxon>
        <taxon>Magnoliopsida</taxon>
        <taxon>eudicotyledons</taxon>
        <taxon>Gunneridae</taxon>
        <taxon>Pentapetalae</taxon>
        <taxon>asterids</taxon>
        <taxon>campanulids</taxon>
        <taxon>Apiales</taxon>
        <taxon>Araliaceae</taxon>
        <taxon>Eleutherococcus</taxon>
    </lineage>
</organism>
<dbReference type="Pfam" id="PF01397">
    <property type="entry name" value="Terpene_synth"/>
    <property type="match status" value="1"/>
</dbReference>
<dbReference type="AlphaFoldDB" id="A0A0D3ML99"/>
<evidence type="ECO:0000259" key="8">
    <source>
        <dbReference type="Pfam" id="PF03936"/>
    </source>
</evidence>